<organism evidence="10 11">
    <name type="scientific">Rhodopseudomonas palustris</name>
    <dbReference type="NCBI Taxonomy" id="1076"/>
    <lineage>
        <taxon>Bacteria</taxon>
        <taxon>Pseudomonadati</taxon>
        <taxon>Pseudomonadota</taxon>
        <taxon>Alphaproteobacteria</taxon>
        <taxon>Hyphomicrobiales</taxon>
        <taxon>Nitrobacteraceae</taxon>
        <taxon>Rhodopseudomonas</taxon>
    </lineage>
</organism>
<keyword evidence="4" id="KW-0249">Electron transport</keyword>
<dbReference type="InterPro" id="IPR052371">
    <property type="entry name" value="BFD-associated_ferredoxin"/>
</dbReference>
<keyword evidence="3" id="KW-0479">Metal-binding</keyword>
<keyword evidence="2" id="KW-0001">2Fe-2S</keyword>
<evidence type="ECO:0000256" key="5">
    <source>
        <dbReference type="ARBA" id="ARBA00023004"/>
    </source>
</evidence>
<gene>
    <name evidence="10" type="ORF">DNX69_25400</name>
</gene>
<evidence type="ECO:0000256" key="8">
    <source>
        <dbReference type="ARBA" id="ARBA00046332"/>
    </source>
</evidence>
<evidence type="ECO:0000256" key="1">
    <source>
        <dbReference type="ARBA" id="ARBA00022448"/>
    </source>
</evidence>
<dbReference type="InterPro" id="IPR007419">
    <property type="entry name" value="BFD-like_2Fe2S-bd_dom"/>
</dbReference>
<dbReference type="PANTHER" id="PTHR37424">
    <property type="entry name" value="BACTERIOFERRITIN-ASSOCIATED FERREDOXIN"/>
    <property type="match status" value="1"/>
</dbReference>
<comment type="caution">
    <text evidence="10">The sequence shown here is derived from an EMBL/GenBank/DDBJ whole genome shotgun (WGS) entry which is preliminary data.</text>
</comment>
<dbReference type="GO" id="GO:0051537">
    <property type="term" value="F:2 iron, 2 sulfur cluster binding"/>
    <property type="evidence" value="ECO:0007669"/>
    <property type="project" value="UniProtKB-KW"/>
</dbReference>
<keyword evidence="5" id="KW-0408">Iron</keyword>
<proteinExistence type="inferred from homology"/>
<evidence type="ECO:0000259" key="9">
    <source>
        <dbReference type="Pfam" id="PF04324"/>
    </source>
</evidence>
<evidence type="ECO:0000313" key="10">
    <source>
        <dbReference type="EMBL" id="PZA09030.1"/>
    </source>
</evidence>
<reference evidence="10 11" key="1">
    <citation type="submission" date="2018-06" db="EMBL/GenBank/DDBJ databases">
        <title>Draft Whole-Genome Sequence of the purple photosynthetic bacterium Rhodospeudomonas palustris XCP.</title>
        <authorList>
            <person name="Rayyan A."/>
            <person name="Meyer T.E."/>
            <person name="Kyndt J.A."/>
        </authorList>
    </citation>
    <scope>NUCLEOTIDE SEQUENCE [LARGE SCALE GENOMIC DNA]</scope>
    <source>
        <strain evidence="10 11">XCP</strain>
    </source>
</reference>
<dbReference type="AlphaFoldDB" id="A0A323UC55"/>
<dbReference type="OrthoDB" id="7428628at2"/>
<dbReference type="Pfam" id="PF04324">
    <property type="entry name" value="Fer2_BFD"/>
    <property type="match status" value="1"/>
</dbReference>
<dbReference type="Gene3D" id="1.10.10.1100">
    <property type="entry name" value="BFD-like [2Fe-2S]-binding domain"/>
    <property type="match status" value="1"/>
</dbReference>
<feature type="domain" description="BFD-like [2Fe-2S]-binding" evidence="9">
    <location>
        <begin position="2"/>
        <end position="54"/>
    </location>
</feature>
<evidence type="ECO:0000313" key="11">
    <source>
        <dbReference type="Proteomes" id="UP000248134"/>
    </source>
</evidence>
<evidence type="ECO:0000256" key="6">
    <source>
        <dbReference type="ARBA" id="ARBA00023014"/>
    </source>
</evidence>
<keyword evidence="6" id="KW-0411">Iron-sulfur</keyword>
<dbReference type="Proteomes" id="UP000248134">
    <property type="component" value="Unassembled WGS sequence"/>
</dbReference>
<protein>
    <recommendedName>
        <fullName evidence="7">Bacterioferritin-associated ferredoxin</fullName>
    </recommendedName>
</protein>
<dbReference type="RefSeq" id="WP_110788797.1">
    <property type="nucleotide sequence ID" value="NZ_QKQS01000042.1"/>
</dbReference>
<dbReference type="EMBL" id="QKQS01000042">
    <property type="protein sequence ID" value="PZA09030.1"/>
    <property type="molecule type" value="Genomic_DNA"/>
</dbReference>
<dbReference type="InterPro" id="IPR041854">
    <property type="entry name" value="BFD-like_2Fe2S-bd_dom_sf"/>
</dbReference>
<dbReference type="PANTHER" id="PTHR37424:SF1">
    <property type="entry name" value="BACTERIOFERRITIN-ASSOCIATED FERREDOXIN"/>
    <property type="match status" value="1"/>
</dbReference>
<evidence type="ECO:0000256" key="4">
    <source>
        <dbReference type="ARBA" id="ARBA00022982"/>
    </source>
</evidence>
<evidence type="ECO:0000256" key="7">
    <source>
        <dbReference type="ARBA" id="ARBA00039386"/>
    </source>
</evidence>
<comment type="similarity">
    <text evidence="8">Belongs to the Bfd family.</text>
</comment>
<keyword evidence="1" id="KW-0813">Transport</keyword>
<name>A0A323UC55_RHOPL</name>
<evidence type="ECO:0000256" key="3">
    <source>
        <dbReference type="ARBA" id="ARBA00022723"/>
    </source>
</evidence>
<sequence length="66" mass="7194">MIVCSCNVLSDHDVRATMHSEGGPARNPGEVHRCLGCSRKCGRCMHTIKNIMKEALCGADHRNTNA</sequence>
<accession>A0A323UC55</accession>
<dbReference type="GO" id="GO:0046872">
    <property type="term" value="F:metal ion binding"/>
    <property type="evidence" value="ECO:0007669"/>
    <property type="project" value="UniProtKB-KW"/>
</dbReference>
<evidence type="ECO:0000256" key="2">
    <source>
        <dbReference type="ARBA" id="ARBA00022714"/>
    </source>
</evidence>